<gene>
    <name evidence="1" type="ORF">DWE98_19685</name>
</gene>
<dbReference type="OrthoDB" id="9807263at2"/>
<organism evidence="1 2">
    <name type="scientific">Bosea caraganae</name>
    <dbReference type="NCBI Taxonomy" id="2763117"/>
    <lineage>
        <taxon>Bacteria</taxon>
        <taxon>Pseudomonadati</taxon>
        <taxon>Pseudomonadota</taxon>
        <taxon>Alphaproteobacteria</taxon>
        <taxon>Hyphomicrobiales</taxon>
        <taxon>Boseaceae</taxon>
        <taxon>Bosea</taxon>
    </lineage>
</organism>
<evidence type="ECO:0000313" key="1">
    <source>
        <dbReference type="EMBL" id="RDJ22124.1"/>
    </source>
</evidence>
<name>A0A370L1Z7_9HYPH</name>
<dbReference type="InterPro" id="IPR021513">
    <property type="entry name" value="Phage_RSL1_Orf186"/>
</dbReference>
<sequence>MTERKRKWSGKVTRESDALDLETSVFASDDPRRIARSLKRSAEMSHRRKSSPFRSAMSMLSFYVNRAGTNLPEERLKTLDAAKHRLRQLFHRE</sequence>
<dbReference type="Pfam" id="PF11373">
    <property type="entry name" value="DUF3175"/>
    <property type="match status" value="1"/>
</dbReference>
<comment type="caution">
    <text evidence="1">The sequence shown here is derived from an EMBL/GenBank/DDBJ whole genome shotgun (WGS) entry which is preliminary data.</text>
</comment>
<dbReference type="EMBL" id="QQTP01000011">
    <property type="protein sequence ID" value="RDJ22124.1"/>
    <property type="molecule type" value="Genomic_DNA"/>
</dbReference>
<dbReference type="RefSeq" id="WP_114831003.1">
    <property type="nucleotide sequence ID" value="NZ_QQTO01000034.1"/>
</dbReference>
<reference evidence="2" key="1">
    <citation type="submission" date="2018-07" db="EMBL/GenBank/DDBJ databases">
        <authorList>
            <person name="Safronova V.I."/>
            <person name="Chirak E.R."/>
            <person name="Sazanova A.L."/>
        </authorList>
    </citation>
    <scope>NUCLEOTIDE SEQUENCE [LARGE SCALE GENOMIC DNA]</scope>
    <source>
        <strain evidence="2">RCAM04685</strain>
    </source>
</reference>
<protein>
    <submittedName>
        <fullName evidence="1">DUF3175 domain-containing protein</fullName>
    </submittedName>
</protein>
<evidence type="ECO:0000313" key="2">
    <source>
        <dbReference type="Proteomes" id="UP000255207"/>
    </source>
</evidence>
<dbReference type="Proteomes" id="UP000255207">
    <property type="component" value="Unassembled WGS sequence"/>
</dbReference>
<accession>A0A370L1Z7</accession>
<keyword evidence="2" id="KW-1185">Reference proteome</keyword>
<dbReference type="AlphaFoldDB" id="A0A370L1Z7"/>
<proteinExistence type="predicted"/>